<comment type="caution">
    <text evidence="2">The sequence shown here is derived from an EMBL/GenBank/DDBJ whole genome shotgun (WGS) entry which is preliminary data.</text>
</comment>
<evidence type="ECO:0000256" key="1">
    <source>
        <dbReference type="SAM" id="MobiDB-lite"/>
    </source>
</evidence>
<organism evidence="2 3">
    <name type="scientific">Penicillium cataractarum</name>
    <dbReference type="NCBI Taxonomy" id="2100454"/>
    <lineage>
        <taxon>Eukaryota</taxon>
        <taxon>Fungi</taxon>
        <taxon>Dikarya</taxon>
        <taxon>Ascomycota</taxon>
        <taxon>Pezizomycotina</taxon>
        <taxon>Eurotiomycetes</taxon>
        <taxon>Eurotiomycetidae</taxon>
        <taxon>Eurotiales</taxon>
        <taxon>Aspergillaceae</taxon>
        <taxon>Penicillium</taxon>
    </lineage>
</organism>
<name>A0A9W9RP23_9EURO</name>
<dbReference type="GeneID" id="81441533"/>
<dbReference type="OrthoDB" id="4368470at2759"/>
<dbReference type="RefSeq" id="XP_056551354.1">
    <property type="nucleotide sequence ID" value="XM_056702354.1"/>
</dbReference>
<proteinExistence type="predicted"/>
<gene>
    <name evidence="2" type="ORF">N7496_009440</name>
</gene>
<reference evidence="2" key="1">
    <citation type="submission" date="2022-11" db="EMBL/GenBank/DDBJ databases">
        <authorList>
            <person name="Petersen C."/>
        </authorList>
    </citation>
    <scope>NUCLEOTIDE SEQUENCE</scope>
    <source>
        <strain evidence="2">IBT 29864</strain>
    </source>
</reference>
<accession>A0A9W9RP23</accession>
<dbReference type="AlphaFoldDB" id="A0A9W9RP23"/>
<dbReference type="Proteomes" id="UP001147782">
    <property type="component" value="Unassembled WGS sequence"/>
</dbReference>
<evidence type="ECO:0008006" key="4">
    <source>
        <dbReference type="Google" id="ProtNLM"/>
    </source>
</evidence>
<reference evidence="2" key="2">
    <citation type="journal article" date="2023" name="IMA Fungus">
        <title>Comparative genomic study of the Penicillium genus elucidates a diverse pangenome and 15 lateral gene transfer events.</title>
        <authorList>
            <person name="Petersen C."/>
            <person name="Sorensen T."/>
            <person name="Nielsen M.R."/>
            <person name="Sondergaard T.E."/>
            <person name="Sorensen J.L."/>
            <person name="Fitzpatrick D.A."/>
            <person name="Frisvad J.C."/>
            <person name="Nielsen K.L."/>
        </authorList>
    </citation>
    <scope>NUCLEOTIDE SEQUENCE</scope>
    <source>
        <strain evidence="2">IBT 29864</strain>
    </source>
</reference>
<keyword evidence="3" id="KW-1185">Reference proteome</keyword>
<sequence>MSKTRFQPQPESPPDSGVELISPTDLQSSKSSLPESWELTAVISAKKYNLSYESLLRFVLGELKKWTLKESDLSRSDLTREVAVYYFTEIPSEFNPSEADFSRITWDSKFAILRVKMPTEGHDLAQTWIQHSLYLEWMERTKTISPHEASLLQVQVGTTLELPTSPFTKSKKQPDCFLRPLGSSSLPPIVLEVGWSESRPRLIEDMELLLQGGGGQIQVVILINWSLRQNKTKVAGTVELWRLGQNGQPSLQQSESIFPSPNTLQPQHLEVTFGEVFQSQLLPSRNSSDKLYLDIDLLSDIAVQTFQPLRLSPAP</sequence>
<feature type="region of interest" description="Disordered" evidence="1">
    <location>
        <begin position="1"/>
        <end position="31"/>
    </location>
</feature>
<dbReference type="EMBL" id="JAPZBS010000008">
    <property type="protein sequence ID" value="KAJ5363727.1"/>
    <property type="molecule type" value="Genomic_DNA"/>
</dbReference>
<evidence type="ECO:0000313" key="2">
    <source>
        <dbReference type="EMBL" id="KAJ5363727.1"/>
    </source>
</evidence>
<protein>
    <recommendedName>
        <fullName evidence="4">Restriction endonuclease domain-containing protein</fullName>
    </recommendedName>
</protein>
<evidence type="ECO:0000313" key="3">
    <source>
        <dbReference type="Proteomes" id="UP001147782"/>
    </source>
</evidence>